<dbReference type="CDD" id="cd03366">
    <property type="entry name" value="TOPRIM_TopoIIA_GyrB"/>
    <property type="match status" value="1"/>
</dbReference>
<keyword evidence="10" id="KW-0963">Cytoplasm</keyword>
<evidence type="ECO:0000256" key="5">
    <source>
        <dbReference type="ARBA" id="ARBA00022840"/>
    </source>
</evidence>
<keyword evidence="8" id="KW-0238">DNA-binding</keyword>
<dbReference type="EC" id="5.6.2.2" evidence="10"/>
<dbReference type="EMBL" id="JTDW01000018">
    <property type="protein sequence ID" value="KJD32675.1"/>
    <property type="molecule type" value="Genomic_DNA"/>
</dbReference>
<dbReference type="SMART" id="SM00387">
    <property type="entry name" value="HATPase_c"/>
    <property type="match status" value="1"/>
</dbReference>
<evidence type="ECO:0000256" key="3">
    <source>
        <dbReference type="ARBA" id="ARBA00022723"/>
    </source>
</evidence>
<dbReference type="AlphaFoldDB" id="A0A0D7W0K7"/>
<comment type="similarity">
    <text evidence="2 10">Belongs to the type II topoisomerase GyrB family.</text>
</comment>
<dbReference type="Pfam" id="PF01751">
    <property type="entry name" value="Toprim"/>
    <property type="match status" value="1"/>
</dbReference>
<dbReference type="STRING" id="1435349.PW52_15695"/>
<dbReference type="InterPro" id="IPR000565">
    <property type="entry name" value="Topo_IIA_B"/>
</dbReference>
<dbReference type="Proteomes" id="UP000032578">
    <property type="component" value="Unassembled WGS sequence"/>
</dbReference>
<dbReference type="InterPro" id="IPR018522">
    <property type="entry name" value="TopoIIA_CS"/>
</dbReference>
<dbReference type="CDD" id="cd00822">
    <property type="entry name" value="TopoII_Trans_DNA_gyrase"/>
    <property type="match status" value="1"/>
</dbReference>
<keyword evidence="4 10" id="KW-0547">Nucleotide-binding</keyword>
<dbReference type="SMART" id="SM00433">
    <property type="entry name" value="TOP2c"/>
    <property type="match status" value="1"/>
</dbReference>
<evidence type="ECO:0000256" key="1">
    <source>
        <dbReference type="ARBA" id="ARBA00000185"/>
    </source>
</evidence>
<sequence>MSEEAKDEQKKGQYSADSIQALEGMEHVRMRPSMYIGDVGVRGLHHLVYEVVDNSIDEALAGHCNNITVIINEDNSITTEDDGRGIPVGMHKKEGVSALQVVMTKIGAGGKFDKDSYKVSGGLHGVGVSCVNALSMHLKATVHREGKVWEQEYERGKALYPVKTVGESDKTGTIVTFKPDPQIFQQTLEYSYDTLASRLRELAYLNKGITIHLIDKRSTKEDGEFEGETFHSEEGLKEFIKFLDGNREPLMKDVIAFEGEKNGVPVEVAMVYNTSYAENLHSYVNNINTHEGGTHLSGFRRGLTHTLKKYADESGMLDKLKFDIAGDDFREGLTAIVSVKVAEPQFEGQTKTKLGNREVSASVSQAVSEMLTDYLEEHPDDAKTIVQKVILAAQARHAAQKAREMVQRKTVMSIGGLPGKLSDCSEQDPAKCEVFLVEGDSAGGTAKQGRDRNFQAILPLRGKILNVEKAMQHKVFENEEIKNIFTALGVTIGTEEDSKALNLSKLRYHKIVIMCDADIDGSHIATLILTFFFRYMKELIEAGHVYIATPPLYLVKKGAKKRYAWNDEERDSISEEFGGSVNIQRYKGLGEMNAGQLWDTTMDPEFRTLRQVNIDNGTEADRIFSMLMGDEVPPRREFIEKNAVYANIDA</sequence>
<dbReference type="PATRIC" id="fig|1435349.4.peg.1169"/>
<dbReference type="NCBIfam" id="NF011501">
    <property type="entry name" value="PRK14939.1"/>
    <property type="match status" value="1"/>
</dbReference>
<dbReference type="SUPFAM" id="SSF55874">
    <property type="entry name" value="ATPase domain of HSP90 chaperone/DNA topoisomerase II/histidine kinase"/>
    <property type="match status" value="1"/>
</dbReference>
<reference evidence="12 13" key="1">
    <citation type="submission" date="2014-11" db="EMBL/GenBank/DDBJ databases">
        <title>Tamlana sedimentorum sp. nov., isolated from shallow sand sediments of the Sea of Japan.</title>
        <authorList>
            <person name="Romanenko L.A."/>
        </authorList>
    </citation>
    <scope>NUCLEOTIDE SEQUENCE [LARGE SCALE GENOMIC DNA]</scope>
    <source>
        <strain evidence="12 13">JCM 19808</strain>
    </source>
</reference>
<evidence type="ECO:0000313" key="13">
    <source>
        <dbReference type="Proteomes" id="UP000032578"/>
    </source>
</evidence>
<protein>
    <recommendedName>
        <fullName evidence="10">DNA gyrase subunit B</fullName>
        <ecNumber evidence="10">5.6.2.2</ecNumber>
    </recommendedName>
</protein>
<dbReference type="Gene3D" id="3.30.565.10">
    <property type="entry name" value="Histidine kinase-like ATPase, C-terminal domain"/>
    <property type="match status" value="1"/>
</dbReference>
<keyword evidence="13" id="KW-1185">Reference proteome</keyword>
<dbReference type="InterPro" id="IPR013506">
    <property type="entry name" value="Topo_IIA_bsu_dom2"/>
</dbReference>
<dbReference type="FunFam" id="3.40.50.670:FF:000002">
    <property type="entry name" value="DNA gyrase subunit B"/>
    <property type="match status" value="1"/>
</dbReference>
<dbReference type="HAMAP" id="MF_01898">
    <property type="entry name" value="GyrB"/>
    <property type="match status" value="1"/>
</dbReference>
<comment type="subcellular location">
    <subcellularLocation>
        <location evidence="10">Cytoplasm</location>
    </subcellularLocation>
</comment>
<name>A0A0D7W0K7_9FLAO</name>
<dbReference type="PROSITE" id="PS00177">
    <property type="entry name" value="TOPOISOMERASE_II"/>
    <property type="match status" value="1"/>
</dbReference>
<dbReference type="InterPro" id="IPR003594">
    <property type="entry name" value="HATPase_dom"/>
</dbReference>
<evidence type="ECO:0000256" key="4">
    <source>
        <dbReference type="ARBA" id="ARBA00022741"/>
    </source>
</evidence>
<keyword evidence="5 10" id="KW-0067">ATP-binding</keyword>
<dbReference type="InterPro" id="IPR013760">
    <property type="entry name" value="Topo_IIA-like_dom_sf"/>
</dbReference>
<dbReference type="PRINTS" id="PR01159">
    <property type="entry name" value="DNAGYRASEB"/>
</dbReference>
<dbReference type="GO" id="GO:0005694">
    <property type="term" value="C:chromosome"/>
    <property type="evidence" value="ECO:0007669"/>
    <property type="project" value="InterPro"/>
</dbReference>
<dbReference type="InterPro" id="IPR002288">
    <property type="entry name" value="DNA_gyrase_B_C"/>
</dbReference>
<evidence type="ECO:0000256" key="6">
    <source>
        <dbReference type="ARBA" id="ARBA00022842"/>
    </source>
</evidence>
<dbReference type="GO" id="GO:0034335">
    <property type="term" value="F:DNA negative supercoiling activity"/>
    <property type="evidence" value="ECO:0007669"/>
    <property type="project" value="UniProtKB-ARBA"/>
</dbReference>
<dbReference type="Gene3D" id="3.40.50.670">
    <property type="match status" value="1"/>
</dbReference>
<dbReference type="PRINTS" id="PR00418">
    <property type="entry name" value="TPI2FAMILY"/>
</dbReference>
<dbReference type="InterPro" id="IPR020568">
    <property type="entry name" value="Ribosomal_Su5_D2-typ_SF"/>
</dbReference>
<dbReference type="Pfam" id="PF00204">
    <property type="entry name" value="DNA_gyraseB"/>
    <property type="match status" value="1"/>
</dbReference>
<dbReference type="GO" id="GO:0046872">
    <property type="term" value="F:metal ion binding"/>
    <property type="evidence" value="ECO:0007669"/>
    <property type="project" value="UniProtKB-KW"/>
</dbReference>
<feature type="binding site" evidence="10">
    <location>
        <position position="516"/>
    </location>
    <ligand>
        <name>Mg(2+)</name>
        <dbReference type="ChEBI" id="CHEBI:18420"/>
        <label>1</label>
        <note>catalytic</note>
    </ligand>
</feature>
<dbReference type="FunFam" id="3.30.230.10:FF:000005">
    <property type="entry name" value="DNA gyrase subunit B"/>
    <property type="match status" value="1"/>
</dbReference>
<evidence type="ECO:0000256" key="7">
    <source>
        <dbReference type="ARBA" id="ARBA00023029"/>
    </source>
</evidence>
<comment type="caution">
    <text evidence="12">The sequence shown here is derived from an EMBL/GenBank/DDBJ whole genome shotgun (WGS) entry which is preliminary data.</text>
</comment>
<dbReference type="PANTHER" id="PTHR45866:SF1">
    <property type="entry name" value="DNA GYRASE SUBUNIT B, MITOCHONDRIAL"/>
    <property type="match status" value="1"/>
</dbReference>
<comment type="miscellaneous">
    <text evidence="10">Few gyrases are as efficient as E.coli at forming negative supercoils. Not all organisms have 2 type II topoisomerases; in organisms with a single type II topoisomerase this enzyme also has to decatenate newly replicated chromosomes.</text>
</comment>
<dbReference type="OrthoDB" id="9802808at2"/>
<dbReference type="PROSITE" id="PS50880">
    <property type="entry name" value="TOPRIM"/>
    <property type="match status" value="1"/>
</dbReference>
<dbReference type="GO" id="GO:0003677">
    <property type="term" value="F:DNA binding"/>
    <property type="evidence" value="ECO:0007669"/>
    <property type="project" value="UniProtKB-KW"/>
</dbReference>
<dbReference type="NCBIfam" id="NF004189">
    <property type="entry name" value="PRK05644.1"/>
    <property type="match status" value="1"/>
</dbReference>
<keyword evidence="7 10" id="KW-0799">Topoisomerase</keyword>
<evidence type="ECO:0000313" key="12">
    <source>
        <dbReference type="EMBL" id="KJD32675.1"/>
    </source>
</evidence>
<dbReference type="InterPro" id="IPR036890">
    <property type="entry name" value="HATPase_C_sf"/>
</dbReference>
<dbReference type="InterPro" id="IPR001241">
    <property type="entry name" value="Topo_IIA"/>
</dbReference>
<dbReference type="CDD" id="cd16928">
    <property type="entry name" value="HATPase_GyrB-like"/>
    <property type="match status" value="1"/>
</dbReference>
<feature type="binding site" evidence="10">
    <location>
        <position position="438"/>
    </location>
    <ligand>
        <name>Mg(2+)</name>
        <dbReference type="ChEBI" id="CHEBI:18420"/>
        <label>1</label>
        <note>catalytic</note>
    </ligand>
</feature>
<keyword evidence="6 10" id="KW-0460">Magnesium</keyword>
<dbReference type="PANTHER" id="PTHR45866">
    <property type="entry name" value="DNA GYRASE/TOPOISOMERASE SUBUNIT B"/>
    <property type="match status" value="1"/>
</dbReference>
<keyword evidence="3 10" id="KW-0479">Metal-binding</keyword>
<dbReference type="InterPro" id="IPR034160">
    <property type="entry name" value="TOPRIM_GyrB"/>
</dbReference>
<feature type="binding site" evidence="10">
    <location>
        <position position="516"/>
    </location>
    <ligand>
        <name>Mg(2+)</name>
        <dbReference type="ChEBI" id="CHEBI:18420"/>
        <label>2</label>
    </ligand>
</feature>
<dbReference type="FunFam" id="3.30.565.10:FF:000002">
    <property type="entry name" value="DNA gyrase subunit B"/>
    <property type="match status" value="1"/>
</dbReference>
<comment type="function">
    <text evidence="10">A type II topoisomerase that negatively supercoils closed circular double-stranded (ds) DNA in an ATP-dependent manner to modulate DNA topology and maintain chromosomes in an underwound state. Negative supercoiling favors strand separation, and DNA replication, transcription, recombination and repair, all of which involve strand separation. Also able to catalyze the interconversion of other topological isomers of dsDNA rings, including catenanes and knotted rings. Type II topoisomerases break and join 2 DNA strands simultaneously in an ATP-dependent manner.</text>
</comment>
<dbReference type="InterPro" id="IPR013759">
    <property type="entry name" value="Topo_IIA_B_C"/>
</dbReference>
<dbReference type="GO" id="GO:0005737">
    <property type="term" value="C:cytoplasm"/>
    <property type="evidence" value="ECO:0007669"/>
    <property type="project" value="UniProtKB-SubCell"/>
</dbReference>
<evidence type="ECO:0000256" key="10">
    <source>
        <dbReference type="HAMAP-Rule" id="MF_01898"/>
    </source>
</evidence>
<feature type="site" description="Interaction with DNA" evidence="10">
    <location>
        <position position="463"/>
    </location>
</feature>
<dbReference type="Pfam" id="PF02518">
    <property type="entry name" value="HATPase_c"/>
    <property type="match status" value="1"/>
</dbReference>
<gene>
    <name evidence="10 12" type="primary">gyrB</name>
    <name evidence="12" type="ORF">PW52_15695</name>
</gene>
<evidence type="ECO:0000256" key="9">
    <source>
        <dbReference type="ARBA" id="ARBA00023235"/>
    </source>
</evidence>
<dbReference type="GO" id="GO:0005524">
    <property type="term" value="F:ATP binding"/>
    <property type="evidence" value="ECO:0007669"/>
    <property type="project" value="UniProtKB-UniRule"/>
</dbReference>
<accession>A0A0D7W0K7</accession>
<feature type="site" description="Interaction with DNA" evidence="10">
    <location>
        <position position="466"/>
    </location>
</feature>
<organism evidence="12 13">
    <name type="scientific">Neotamlana sedimentorum</name>
    <dbReference type="NCBI Taxonomy" id="1435349"/>
    <lineage>
        <taxon>Bacteria</taxon>
        <taxon>Pseudomonadati</taxon>
        <taxon>Bacteroidota</taxon>
        <taxon>Flavobacteriia</taxon>
        <taxon>Flavobacteriales</taxon>
        <taxon>Flavobacteriaceae</taxon>
        <taxon>Neotamlana</taxon>
    </lineage>
</organism>
<comment type="cofactor">
    <cofactor evidence="10">
        <name>Mg(2+)</name>
        <dbReference type="ChEBI" id="CHEBI:18420"/>
    </cofactor>
    <cofactor evidence="10">
        <name>Mn(2+)</name>
        <dbReference type="ChEBI" id="CHEBI:29035"/>
    </cofactor>
    <cofactor evidence="10">
        <name>Ca(2+)</name>
        <dbReference type="ChEBI" id="CHEBI:29108"/>
    </cofactor>
    <text evidence="10">Binds two Mg(2+) per subunit. The magnesium ions form salt bridges with both the protein and the DNA. Can also accept other divalent metal cations, such as Mn(2+) or Ca(2+).</text>
</comment>
<dbReference type="RefSeq" id="WP_044633931.1">
    <property type="nucleotide sequence ID" value="NZ_JTDW01000018.1"/>
</dbReference>
<dbReference type="InterPro" id="IPR014721">
    <property type="entry name" value="Ribsml_uS5_D2-typ_fold_subgr"/>
</dbReference>
<dbReference type="Gene3D" id="3.30.230.10">
    <property type="match status" value="1"/>
</dbReference>
<comment type="subunit">
    <text evidence="10">Heterotetramer, composed of two GyrA and two GyrB chains. In the heterotetramer, GyrA contains the active site tyrosine that forms a transient covalent intermediate with DNA, while GyrB binds cofactors and catalyzes ATP hydrolysis.</text>
</comment>
<dbReference type="InterPro" id="IPR006171">
    <property type="entry name" value="TOPRIM_dom"/>
</dbReference>
<evidence type="ECO:0000256" key="2">
    <source>
        <dbReference type="ARBA" id="ARBA00010708"/>
    </source>
</evidence>
<evidence type="ECO:0000256" key="8">
    <source>
        <dbReference type="ARBA" id="ARBA00023125"/>
    </source>
</evidence>
<feature type="domain" description="Toprim" evidence="11">
    <location>
        <begin position="432"/>
        <end position="551"/>
    </location>
</feature>
<dbReference type="GO" id="GO:0006265">
    <property type="term" value="P:DNA topological change"/>
    <property type="evidence" value="ECO:0007669"/>
    <property type="project" value="UniProtKB-UniRule"/>
</dbReference>
<feature type="binding site" evidence="10">
    <location>
        <position position="518"/>
    </location>
    <ligand>
        <name>Mg(2+)</name>
        <dbReference type="ChEBI" id="CHEBI:18420"/>
        <label>2</label>
    </ligand>
</feature>
<dbReference type="NCBIfam" id="TIGR01059">
    <property type="entry name" value="gyrB"/>
    <property type="match status" value="1"/>
</dbReference>
<keyword evidence="9 10" id="KW-0413">Isomerase</keyword>
<dbReference type="InterPro" id="IPR011557">
    <property type="entry name" value="GyrB"/>
</dbReference>
<evidence type="ECO:0000259" key="11">
    <source>
        <dbReference type="PROSITE" id="PS50880"/>
    </source>
</evidence>
<dbReference type="GO" id="GO:0006261">
    <property type="term" value="P:DNA-templated DNA replication"/>
    <property type="evidence" value="ECO:0007669"/>
    <property type="project" value="UniProtKB-UniRule"/>
</dbReference>
<dbReference type="Pfam" id="PF00986">
    <property type="entry name" value="DNA_gyraseB_C"/>
    <property type="match status" value="1"/>
</dbReference>
<dbReference type="SUPFAM" id="SSF56719">
    <property type="entry name" value="Type II DNA topoisomerase"/>
    <property type="match status" value="1"/>
</dbReference>
<dbReference type="SUPFAM" id="SSF54211">
    <property type="entry name" value="Ribosomal protein S5 domain 2-like"/>
    <property type="match status" value="1"/>
</dbReference>
<comment type="catalytic activity">
    <reaction evidence="1 10">
        <text>ATP-dependent breakage, passage and rejoining of double-stranded DNA.</text>
        <dbReference type="EC" id="5.6.2.2"/>
    </reaction>
</comment>
<proteinExistence type="inferred from homology"/>